<evidence type="ECO:0000313" key="8">
    <source>
        <dbReference type="Proteomes" id="UP000644660"/>
    </source>
</evidence>
<protein>
    <submittedName>
        <fullName evidence="7">Similar to Saccharomyces cerevisiae YHR084W STE12 Transcription factor that is activated by a MAP kinase signaling cascade</fullName>
    </submittedName>
</protein>
<evidence type="ECO:0000256" key="1">
    <source>
        <dbReference type="ARBA" id="ARBA00004123"/>
    </source>
</evidence>
<dbReference type="GO" id="GO:1990526">
    <property type="term" value="C:Ste12p-Dig1p-Dig2p complex"/>
    <property type="evidence" value="ECO:0007669"/>
    <property type="project" value="TreeGrafter"/>
</dbReference>
<keyword evidence="4" id="KW-0539">Nucleus</keyword>
<dbReference type="InterPro" id="IPR052127">
    <property type="entry name" value="STE12_transcription_factor"/>
</dbReference>
<dbReference type="GO" id="GO:1990527">
    <property type="term" value="C:Tec1p-Ste12p-Dig1p complex"/>
    <property type="evidence" value="ECO:0007669"/>
    <property type="project" value="TreeGrafter"/>
</dbReference>
<dbReference type="GO" id="GO:0005634">
    <property type="term" value="C:nucleus"/>
    <property type="evidence" value="ECO:0007669"/>
    <property type="project" value="UniProtKB-SubCell"/>
</dbReference>
<reference evidence="7 8" key="1">
    <citation type="submission" date="2020-05" db="EMBL/GenBank/DDBJ databases">
        <authorList>
            <person name="Casaregola S."/>
            <person name="Devillers H."/>
            <person name="Grondin C."/>
        </authorList>
    </citation>
    <scope>NUCLEOTIDE SEQUENCE [LARGE SCALE GENOMIC DNA]</scope>
    <source>
        <strain evidence="7 8">CLIB 1767</strain>
    </source>
</reference>
<comment type="subcellular location">
    <subcellularLocation>
        <location evidence="1">Nucleus</location>
    </subcellularLocation>
</comment>
<keyword evidence="7" id="KW-0808">Transferase</keyword>
<evidence type="ECO:0000256" key="2">
    <source>
        <dbReference type="ARBA" id="ARBA00023015"/>
    </source>
</evidence>
<evidence type="ECO:0000256" key="3">
    <source>
        <dbReference type="ARBA" id="ARBA00023163"/>
    </source>
</evidence>
<feature type="region of interest" description="Disordered" evidence="6">
    <location>
        <begin position="375"/>
        <end position="417"/>
    </location>
</feature>
<dbReference type="SMART" id="SM00424">
    <property type="entry name" value="STE"/>
    <property type="match status" value="1"/>
</dbReference>
<organism evidence="7 8">
    <name type="scientific">Maudiozyma barnettii</name>
    <dbReference type="NCBI Taxonomy" id="61262"/>
    <lineage>
        <taxon>Eukaryota</taxon>
        <taxon>Fungi</taxon>
        <taxon>Dikarya</taxon>
        <taxon>Ascomycota</taxon>
        <taxon>Saccharomycotina</taxon>
        <taxon>Saccharomycetes</taxon>
        <taxon>Saccharomycetales</taxon>
        <taxon>Saccharomycetaceae</taxon>
        <taxon>Maudiozyma</taxon>
    </lineage>
</organism>
<dbReference type="OrthoDB" id="1095242at2759"/>
<keyword evidence="8" id="KW-1185">Reference proteome</keyword>
<dbReference type="EMBL" id="CAEFZW010000003">
    <property type="protein sequence ID" value="CAB4253789.1"/>
    <property type="molecule type" value="Genomic_DNA"/>
</dbReference>
<evidence type="ECO:0000256" key="6">
    <source>
        <dbReference type="SAM" id="MobiDB-lite"/>
    </source>
</evidence>
<comment type="similarity">
    <text evidence="5">Belongs to the STE12 transcription factor family.</text>
</comment>
<dbReference type="PANTHER" id="PTHR47427">
    <property type="entry name" value="PROTEIN STE12"/>
    <property type="match status" value="1"/>
</dbReference>
<proteinExistence type="inferred from homology"/>
<comment type="caution">
    <text evidence="7">The sequence shown here is derived from an EMBL/GenBank/DDBJ whole genome shotgun (WGS) entry which is preliminary data.</text>
</comment>
<name>A0A8H2VDX0_9SACH</name>
<dbReference type="GO" id="GO:0003700">
    <property type="term" value="F:DNA-binding transcription factor activity"/>
    <property type="evidence" value="ECO:0007669"/>
    <property type="project" value="InterPro"/>
</dbReference>
<sequence>MVTSFNNRTQTILKVDQDNEGLLHKSNLEEVEESIKLIEDFKYYLTTGPANWQENQIIRRYHLNNELGFVSCVFWNNLYYMTGTDIVKCCLYRMEKFGRIIVQKKKFEEGIFSDLRNLKIGTDATLEQPKSEFLQFLLKNSCLKTQKKQKVFFWFSIPHDKLLYDAMERDLKRESSGQEPTTKAVDEPAVSFKFISNTNKSFSQQILGHIEIFKDQFEKPKASVSDIPPGHSSSRLQTGIHVKKEQEAESHDLVGGDSQDISCHGNNQPVGGQEELETTTEQTVVPTLTTKNESLDNPQIVNTDVDSVINNVQNSETTDIEIPSEFLNFDIEYPRGYDSTKDVSKKDDSHALDRAVYRDGQDYFNMYSMTSPYGTKARGSMANNTSKANDNERRDNKSLRDIKQEVDPTLNNPYNNNEMMTSQVLYTQPKSQTPRYNMMQPPVSAFSPFAPDIIAQSLEQPLFGFEGLYSPQLSYGRDASKRSDGVPSNSMIQPQILQRPPSAALPNSFTPGFKNMAPYPWVQSPFLPLGAVMAGSPFFSQRTPTFMTNKPRQSFSTKVMQPKDTSKVRKISHTGPEIAISKSKAALQNKIKENAKQLQAQIQKNQSNTEELKG</sequence>
<dbReference type="GO" id="GO:0016301">
    <property type="term" value="F:kinase activity"/>
    <property type="evidence" value="ECO:0007669"/>
    <property type="project" value="UniProtKB-KW"/>
</dbReference>
<dbReference type="InterPro" id="IPR003120">
    <property type="entry name" value="Ste12"/>
</dbReference>
<dbReference type="AlphaFoldDB" id="A0A8H2VDX0"/>
<accession>A0A8H2VDX0</accession>
<dbReference type="Proteomes" id="UP000644660">
    <property type="component" value="Unassembled WGS sequence"/>
</dbReference>
<evidence type="ECO:0000313" key="7">
    <source>
        <dbReference type="EMBL" id="CAB4253789.1"/>
    </source>
</evidence>
<keyword evidence="2" id="KW-0805">Transcription regulation</keyword>
<dbReference type="RefSeq" id="XP_041405634.1">
    <property type="nucleotide sequence ID" value="XM_041549700.1"/>
</dbReference>
<keyword evidence="7" id="KW-0418">Kinase</keyword>
<evidence type="ECO:0000256" key="5">
    <source>
        <dbReference type="ARBA" id="ARBA00024345"/>
    </source>
</evidence>
<keyword evidence="3" id="KW-0804">Transcription</keyword>
<feature type="compositionally biased region" description="Basic and acidic residues" evidence="6">
    <location>
        <begin position="389"/>
        <end position="406"/>
    </location>
</feature>
<dbReference type="Pfam" id="PF02200">
    <property type="entry name" value="STE"/>
    <property type="match status" value="1"/>
</dbReference>
<dbReference type="GO" id="GO:2000220">
    <property type="term" value="P:regulation of pseudohyphal growth"/>
    <property type="evidence" value="ECO:0007669"/>
    <property type="project" value="TreeGrafter"/>
</dbReference>
<dbReference type="PANTHER" id="PTHR47427:SF1">
    <property type="entry name" value="PROTEIN STE12"/>
    <property type="match status" value="1"/>
</dbReference>
<evidence type="ECO:0000256" key="4">
    <source>
        <dbReference type="ARBA" id="ARBA00023242"/>
    </source>
</evidence>
<gene>
    <name evidence="7" type="ORF">KABA2_03S05456</name>
</gene>
<dbReference type="GeneID" id="64856763"/>